<sequence length="558" mass="63045">MAKVNEDQMTMLASMVGDIYSSLGQELFMRLIERIKQRGVADLQDNPYLWQLEKLNDMHMLNQENIKLILERTGIAKELLYQIIENEGLKVYSNTAEQLANDLNADTFSYNGVQEALSSLANQTFLDIDNLVNQTLLTTNMSDNATMRLYKKMIEQSVAEVVTGTKTADRAISDVVMKWIDKGISSSFTDKGGHEWSIDRYARTVMESTTYRVYNDMRMQAADEFGISTFHMSSHAAARPACAPIQGHIVTKNTQGFDSGDEAIGYVESIWQHGYGSASGTMGINCHHVLTPFVIGVNELPDEEIPNPKDAIANGEKQAKQRSYERGIRDAKYKLHAAKLLDDKGLVNKYQQLLNSRQAGLRKLLASNDFLNRDYSREKIYQASKIMKSTNKLLREKVGKTEALYTDAVNKLGRSGFLTLQEFKRLVYDNVYTSRLLKQYIKDREELQVETLADFKLYLQVDKQMHDSIDGLKTVDGVIIKSHSMHSISRVIGVRQKGGSNNLRREGISIETIIYTLKYGTVTTSRRSKNVNVYESDRGKVTVNVETGNLIQGSSKER</sequence>
<dbReference type="InterPro" id="IPR009319">
    <property type="entry name" value="Phage_A118_VSP1"/>
</dbReference>
<accession>A0A6C2C4S7</accession>
<dbReference type="AlphaFoldDB" id="A0A6C2C4S7"/>
<name>A0A6C2C4S7_9LACO</name>
<proteinExistence type="predicted"/>
<comment type="caution">
    <text evidence="1">The sequence shown here is derived from an EMBL/GenBank/DDBJ whole genome shotgun (WGS) entry which is preliminary data.</text>
</comment>
<dbReference type="GO" id="GO:0005198">
    <property type="term" value="F:structural molecule activity"/>
    <property type="evidence" value="ECO:0007669"/>
    <property type="project" value="InterPro"/>
</dbReference>
<reference evidence="1 2" key="1">
    <citation type="submission" date="2019-01" db="EMBL/GenBank/DDBJ databases">
        <title>Weissella sp. nov., a novel lactic acid bacterium isolated from animal feces.</title>
        <authorList>
            <person name="Wang L.-T."/>
        </authorList>
    </citation>
    <scope>NUCLEOTIDE SEQUENCE [LARGE SCALE GENOMIC DNA]</scope>
    <source>
        <strain evidence="1 2">8H-2</strain>
    </source>
</reference>
<gene>
    <name evidence="1" type="ORF">ESZ50_07980</name>
</gene>
<dbReference type="Proteomes" id="UP000371977">
    <property type="component" value="Unassembled WGS sequence"/>
</dbReference>
<dbReference type="EMBL" id="SDGZ01000016">
    <property type="protein sequence ID" value="TYC48807.1"/>
    <property type="molecule type" value="Genomic_DNA"/>
</dbReference>
<dbReference type="OrthoDB" id="3197444at2"/>
<protein>
    <submittedName>
        <fullName evidence="1">Capsid protein</fullName>
    </submittedName>
</protein>
<evidence type="ECO:0000313" key="1">
    <source>
        <dbReference type="EMBL" id="TYC48807.1"/>
    </source>
</evidence>
<dbReference type="RefSeq" id="WP_148623045.1">
    <property type="nucleotide sequence ID" value="NZ_SDGZ01000016.1"/>
</dbReference>
<keyword evidence="2" id="KW-1185">Reference proteome</keyword>
<evidence type="ECO:0000313" key="2">
    <source>
        <dbReference type="Proteomes" id="UP000371977"/>
    </source>
</evidence>
<dbReference type="Pfam" id="PF06152">
    <property type="entry name" value="Phage_min_cap2"/>
    <property type="match status" value="1"/>
</dbReference>
<organism evidence="1 2">
    <name type="scientific">Weissella muntiaci</name>
    <dbReference type="NCBI Taxonomy" id="2508881"/>
    <lineage>
        <taxon>Bacteria</taxon>
        <taxon>Bacillati</taxon>
        <taxon>Bacillota</taxon>
        <taxon>Bacilli</taxon>
        <taxon>Lactobacillales</taxon>
        <taxon>Lactobacillaceae</taxon>
        <taxon>Weissella</taxon>
    </lineage>
</organism>